<feature type="region of interest" description="Disordered" evidence="1">
    <location>
        <begin position="66"/>
        <end position="86"/>
    </location>
</feature>
<evidence type="ECO:0000256" key="1">
    <source>
        <dbReference type="SAM" id="MobiDB-lite"/>
    </source>
</evidence>
<sequence>MMSLCANADFLPTRSVLSLSTVCLLNSGEVEQLRKSRVDRCLPRENVCETTGEDPAAGRWRKAASRLSSNKYQSSRPGLRPASPEGVQEARFYSNVLKVTSCYNGRSLGE</sequence>
<proteinExistence type="predicted"/>
<accession>A0AAD3RJQ4</accession>
<evidence type="ECO:0000313" key="3">
    <source>
        <dbReference type="Proteomes" id="UP001279410"/>
    </source>
</evidence>
<comment type="caution">
    <text evidence="2">The sequence shown here is derived from an EMBL/GenBank/DDBJ whole genome shotgun (WGS) entry which is preliminary data.</text>
</comment>
<evidence type="ECO:0000313" key="2">
    <source>
        <dbReference type="EMBL" id="GLD70906.1"/>
    </source>
</evidence>
<protein>
    <submittedName>
        <fullName evidence="2">Guanine nucleotide-binding protein subunit alpha-13-like protein</fullName>
    </submittedName>
</protein>
<gene>
    <name evidence="2" type="ORF">AKAME5_002222500</name>
</gene>
<feature type="compositionally biased region" description="Polar residues" evidence="1">
    <location>
        <begin position="66"/>
        <end position="76"/>
    </location>
</feature>
<dbReference type="AlphaFoldDB" id="A0AAD3RJQ4"/>
<name>A0AAD3RJQ4_LATJO</name>
<reference evidence="2" key="1">
    <citation type="submission" date="2022-08" db="EMBL/GenBank/DDBJ databases">
        <title>Genome sequencing of akame (Lates japonicus).</title>
        <authorList>
            <person name="Hashiguchi Y."/>
            <person name="Takahashi H."/>
        </authorList>
    </citation>
    <scope>NUCLEOTIDE SEQUENCE</scope>
    <source>
        <strain evidence="2">Kochi</strain>
    </source>
</reference>
<dbReference type="EMBL" id="BRZM01000462">
    <property type="protein sequence ID" value="GLD70906.1"/>
    <property type="molecule type" value="Genomic_DNA"/>
</dbReference>
<organism evidence="2 3">
    <name type="scientific">Lates japonicus</name>
    <name type="common">Japanese lates</name>
    <dbReference type="NCBI Taxonomy" id="270547"/>
    <lineage>
        <taxon>Eukaryota</taxon>
        <taxon>Metazoa</taxon>
        <taxon>Chordata</taxon>
        <taxon>Craniata</taxon>
        <taxon>Vertebrata</taxon>
        <taxon>Euteleostomi</taxon>
        <taxon>Actinopterygii</taxon>
        <taxon>Neopterygii</taxon>
        <taxon>Teleostei</taxon>
        <taxon>Neoteleostei</taxon>
        <taxon>Acanthomorphata</taxon>
        <taxon>Carangaria</taxon>
        <taxon>Carangaria incertae sedis</taxon>
        <taxon>Centropomidae</taxon>
        <taxon>Lates</taxon>
    </lineage>
</organism>
<dbReference type="Proteomes" id="UP001279410">
    <property type="component" value="Unassembled WGS sequence"/>
</dbReference>
<keyword evidence="3" id="KW-1185">Reference proteome</keyword>